<evidence type="ECO:0008006" key="7">
    <source>
        <dbReference type="Google" id="ProtNLM"/>
    </source>
</evidence>
<evidence type="ECO:0000256" key="4">
    <source>
        <dbReference type="ARBA" id="ARBA00023136"/>
    </source>
</evidence>
<feature type="transmembrane region" description="Helical" evidence="5">
    <location>
        <begin position="529"/>
        <end position="546"/>
    </location>
</feature>
<keyword evidence="2 5" id="KW-0812">Transmembrane</keyword>
<keyword evidence="3 5" id="KW-1133">Transmembrane helix</keyword>
<dbReference type="InterPro" id="IPR046338">
    <property type="entry name" value="GAIN_dom_sf"/>
</dbReference>
<feature type="transmembrane region" description="Helical" evidence="5">
    <location>
        <begin position="380"/>
        <end position="403"/>
    </location>
</feature>
<feature type="transmembrane region" description="Helical" evidence="5">
    <location>
        <begin position="500"/>
        <end position="517"/>
    </location>
</feature>
<dbReference type="AlphaFoldDB" id="A0A7S0R012"/>
<name>A0A7S0R012_9CRYP</name>
<dbReference type="PANTHER" id="PTHR10877:SF183">
    <property type="entry name" value="AT14535P-RELATED"/>
    <property type="match status" value="1"/>
</dbReference>
<dbReference type="InterPro" id="IPR051223">
    <property type="entry name" value="Polycystin"/>
</dbReference>
<gene>
    <name evidence="6" type="ORF">CCUR1050_LOCUS33185</name>
</gene>
<reference evidence="6" key="1">
    <citation type="submission" date="2021-01" db="EMBL/GenBank/DDBJ databases">
        <authorList>
            <person name="Corre E."/>
            <person name="Pelletier E."/>
            <person name="Niang G."/>
            <person name="Scheremetjew M."/>
            <person name="Finn R."/>
            <person name="Kale V."/>
            <person name="Holt S."/>
            <person name="Cochrane G."/>
            <person name="Meng A."/>
            <person name="Brown T."/>
            <person name="Cohen L."/>
        </authorList>
    </citation>
    <scope>NUCLEOTIDE SEQUENCE</scope>
    <source>
        <strain evidence="6">CCAP979/52</strain>
    </source>
</reference>
<dbReference type="Gene3D" id="2.60.220.50">
    <property type="match status" value="1"/>
</dbReference>
<organism evidence="6">
    <name type="scientific">Cryptomonas curvata</name>
    <dbReference type="NCBI Taxonomy" id="233186"/>
    <lineage>
        <taxon>Eukaryota</taxon>
        <taxon>Cryptophyceae</taxon>
        <taxon>Cryptomonadales</taxon>
        <taxon>Cryptomonadaceae</taxon>
        <taxon>Cryptomonas</taxon>
    </lineage>
</organism>
<evidence type="ECO:0000256" key="5">
    <source>
        <dbReference type="SAM" id="Phobius"/>
    </source>
</evidence>
<comment type="subcellular location">
    <subcellularLocation>
        <location evidence="1">Membrane</location>
    </subcellularLocation>
</comment>
<evidence type="ECO:0000256" key="2">
    <source>
        <dbReference type="ARBA" id="ARBA00022692"/>
    </source>
</evidence>
<keyword evidence="4 5" id="KW-0472">Membrane</keyword>
<sequence length="547" mass="61538">MTAARLKRFIATENVEGIIQMVMSLSNYQNLTCETRDSLVVIIQQTASKVAMKATDVAGFASSLRALLKSDCLHLSEHRILSDDNILNALNLTNDLILNSQVAGLDPTAQYGFSESLSQALDLISNKNFIRRRLKQTILNSDSYYAEWKLSDKLLNVPTVRSLTQNEDPGKSFILAATNFATSQLVGALPGEDERILRAKSMDMISARRIGQGFSGKRFGGERTFFELPKEFLNEVRPVNAYFLSLTGSPFYTDFEVKYVTSLSFEKQKITELDVPIIIHLQPSRPTSESICPINTTSQGNPNTLSECEDSLLEHCRFWNGSGWDRTGCIVDEIDIAGRNLKCHCYHLTEFASVPFDSISSFDHVNPIMLSAQTARLQTIQIVVVSIVCSSLLLYLIMCYWGWRRDIEDNIKSNMRNHSHLNPAGIIVESATLKRSLEPEEEKAIFSSKNSKLLKRAFKEKYVISLMIVKSKILLQFTSEHKLFGCFTTPKNHFTRPRRITVLFCTVQGIMMINTIFCGDEGNTFVQKLVGGILASLIVLPISMFFR</sequence>
<dbReference type="Pfam" id="PF01825">
    <property type="entry name" value="GPS"/>
    <property type="match status" value="1"/>
</dbReference>
<protein>
    <recommendedName>
        <fullName evidence="7">GPS domain-containing protein</fullName>
    </recommendedName>
</protein>
<dbReference type="InterPro" id="IPR000203">
    <property type="entry name" value="GPS"/>
</dbReference>
<evidence type="ECO:0000313" key="6">
    <source>
        <dbReference type="EMBL" id="CAD8663848.1"/>
    </source>
</evidence>
<proteinExistence type="predicted"/>
<accession>A0A7S0R012</accession>
<dbReference type="PANTHER" id="PTHR10877">
    <property type="entry name" value="POLYCYSTIN FAMILY MEMBER"/>
    <property type="match status" value="1"/>
</dbReference>
<dbReference type="GO" id="GO:0016020">
    <property type="term" value="C:membrane"/>
    <property type="evidence" value="ECO:0007669"/>
    <property type="project" value="UniProtKB-SubCell"/>
</dbReference>
<evidence type="ECO:0000256" key="1">
    <source>
        <dbReference type="ARBA" id="ARBA00004370"/>
    </source>
</evidence>
<dbReference type="EMBL" id="HBEZ01060419">
    <property type="protein sequence ID" value="CAD8663848.1"/>
    <property type="molecule type" value="Transcribed_RNA"/>
</dbReference>
<evidence type="ECO:0000256" key="3">
    <source>
        <dbReference type="ARBA" id="ARBA00022989"/>
    </source>
</evidence>